<dbReference type="GO" id="GO:0051536">
    <property type="term" value="F:iron-sulfur cluster binding"/>
    <property type="evidence" value="ECO:0007669"/>
    <property type="project" value="UniProtKB-KW"/>
</dbReference>
<dbReference type="SFLD" id="SFLDS00029">
    <property type="entry name" value="Radical_SAM"/>
    <property type="match status" value="1"/>
</dbReference>
<keyword evidence="3" id="KW-0408">Iron</keyword>
<dbReference type="SFLD" id="SFLDG01110">
    <property type="entry name" value="Uncharacterised_Radical_SAM_Su"/>
    <property type="match status" value="1"/>
</dbReference>
<feature type="domain" description="Radical SAM core" evidence="5">
    <location>
        <begin position="21"/>
        <end position="259"/>
    </location>
</feature>
<dbReference type="InterPro" id="IPR040088">
    <property type="entry name" value="MJ0103-like"/>
</dbReference>
<dbReference type="CDD" id="cd01335">
    <property type="entry name" value="Radical_SAM"/>
    <property type="match status" value="1"/>
</dbReference>
<evidence type="ECO:0000256" key="3">
    <source>
        <dbReference type="ARBA" id="ARBA00023004"/>
    </source>
</evidence>
<comment type="caution">
    <text evidence="6">The sequence shown here is derived from an EMBL/GenBank/DDBJ whole genome shotgun (WGS) entry which is preliminary data.</text>
</comment>
<evidence type="ECO:0000256" key="4">
    <source>
        <dbReference type="ARBA" id="ARBA00023014"/>
    </source>
</evidence>
<dbReference type="GO" id="GO:0003824">
    <property type="term" value="F:catalytic activity"/>
    <property type="evidence" value="ECO:0007669"/>
    <property type="project" value="InterPro"/>
</dbReference>
<dbReference type="SMART" id="SM00729">
    <property type="entry name" value="Elp3"/>
    <property type="match status" value="1"/>
</dbReference>
<reference evidence="6" key="1">
    <citation type="journal article" date="2020" name="mSystems">
        <title>Genome- and Community-Level Interaction Insights into Carbon Utilization and Element Cycling Functions of Hydrothermarchaeota in Hydrothermal Sediment.</title>
        <authorList>
            <person name="Zhou Z."/>
            <person name="Liu Y."/>
            <person name="Xu W."/>
            <person name="Pan J."/>
            <person name="Luo Z.H."/>
            <person name="Li M."/>
        </authorList>
    </citation>
    <scope>NUCLEOTIDE SEQUENCE [LARGE SCALE GENOMIC DNA]</scope>
    <source>
        <strain evidence="6">SpSt-735</strain>
    </source>
</reference>
<dbReference type="InterPro" id="IPR050377">
    <property type="entry name" value="Radical_SAM_PqqE_MftC-like"/>
</dbReference>
<dbReference type="InterPro" id="IPR058240">
    <property type="entry name" value="rSAM_sf"/>
</dbReference>
<dbReference type="InterPro" id="IPR006638">
    <property type="entry name" value="Elp3/MiaA/NifB-like_rSAM"/>
</dbReference>
<accession>A0A7C4B952</accession>
<dbReference type="PANTHER" id="PTHR11228:SF35">
    <property type="entry name" value="MOLYBDENUM COFACTOR BIOSYNTHESIS PROTEIN A-RELATED"/>
    <property type="match status" value="1"/>
</dbReference>
<dbReference type="EMBL" id="DTFI01000078">
    <property type="protein sequence ID" value="HGI43323.1"/>
    <property type="molecule type" value="Genomic_DNA"/>
</dbReference>
<evidence type="ECO:0000256" key="1">
    <source>
        <dbReference type="ARBA" id="ARBA00022691"/>
    </source>
</evidence>
<dbReference type="Pfam" id="PF04055">
    <property type="entry name" value="Radical_SAM"/>
    <property type="match status" value="1"/>
</dbReference>
<keyword evidence="1" id="KW-0949">S-adenosyl-L-methionine</keyword>
<dbReference type="SUPFAM" id="SSF102114">
    <property type="entry name" value="Radical SAM enzymes"/>
    <property type="match status" value="1"/>
</dbReference>
<proteinExistence type="predicted"/>
<protein>
    <submittedName>
        <fullName evidence="6">Radical SAM protein</fullName>
    </submittedName>
</protein>
<evidence type="ECO:0000259" key="5">
    <source>
        <dbReference type="PROSITE" id="PS51918"/>
    </source>
</evidence>
<dbReference type="AlphaFoldDB" id="A0A7C4B952"/>
<keyword evidence="4" id="KW-0411">Iron-sulfur</keyword>
<keyword evidence="2" id="KW-0479">Metal-binding</keyword>
<evidence type="ECO:0000256" key="2">
    <source>
        <dbReference type="ARBA" id="ARBA00022723"/>
    </source>
</evidence>
<gene>
    <name evidence="6" type="ORF">ENV17_02920</name>
</gene>
<name>A0A7C4B952_THEPE</name>
<organism evidence="6">
    <name type="scientific">Thermofilum pendens</name>
    <dbReference type="NCBI Taxonomy" id="2269"/>
    <lineage>
        <taxon>Archaea</taxon>
        <taxon>Thermoproteota</taxon>
        <taxon>Thermoprotei</taxon>
        <taxon>Thermofilales</taxon>
        <taxon>Thermofilaceae</taxon>
        <taxon>Thermofilum</taxon>
    </lineage>
</organism>
<dbReference type="PANTHER" id="PTHR11228">
    <property type="entry name" value="RADICAL SAM DOMAIN PROTEIN"/>
    <property type="match status" value="1"/>
</dbReference>
<evidence type="ECO:0000313" key="6">
    <source>
        <dbReference type="EMBL" id="HGI43323.1"/>
    </source>
</evidence>
<dbReference type="InterPro" id="IPR007197">
    <property type="entry name" value="rSAM"/>
</dbReference>
<dbReference type="InterPro" id="IPR013785">
    <property type="entry name" value="Aldolase_TIM"/>
</dbReference>
<sequence length="335" mass="37765">MRRFLSIKGGIPLIGHIAFGVIDRGTNLLQVRPTSFCPLSCVFCSVDAGPRSLRRQTEFEVDKDYLVEYTLSIIRVKGLERAHIYIDAVGDPLTYRHLVDLVRAFKESGAAETIALETHGALLTRELAERLDAAGLDRINLSVDALEPKLASTLSGTPWFNVKRVVEVAEYITSSLRMDLLVAPVWVPGVNDHEIPRIIEWGLRIGAGKRWPPLGIQKYEVHKYGRKVPGVRPLAWREFYAQLREWERVFGVKLVLSREDFGIKPAKRVPIAFQVGEKVSAEVVYWGWLKGQWLAVARNRVLTVVGVRGDPPVNSKVKVRVLRTKDNIYVARALL</sequence>
<dbReference type="Gene3D" id="3.20.20.70">
    <property type="entry name" value="Aldolase class I"/>
    <property type="match status" value="1"/>
</dbReference>
<dbReference type="GO" id="GO:0046872">
    <property type="term" value="F:metal ion binding"/>
    <property type="evidence" value="ECO:0007669"/>
    <property type="project" value="UniProtKB-KW"/>
</dbReference>
<dbReference type="PROSITE" id="PS51918">
    <property type="entry name" value="RADICAL_SAM"/>
    <property type="match status" value="1"/>
</dbReference>